<dbReference type="Proteomes" id="UP000177798">
    <property type="component" value="Chromosome 3"/>
</dbReference>
<reference evidence="2" key="1">
    <citation type="journal article" date="2017" name="Genome Biol. Evol.">
        <title>The complete genome sequence of the phytopathogenic fungus Sclerotinia sclerotiorum reveals insights into the genome architecture of broad host range pathogens.</title>
        <authorList>
            <person name="Derbyshire M."/>
            <person name="Denton-Giles M."/>
            <person name="Hegedus D."/>
            <person name="Seifbarghy S."/>
            <person name="Rollins J."/>
            <person name="van Kan J."/>
            <person name="Seidl M.F."/>
            <person name="Faino L."/>
            <person name="Mbengue M."/>
            <person name="Navaud O."/>
            <person name="Raffaele S."/>
            <person name="Hammond-Kosack K."/>
            <person name="Heard S."/>
            <person name="Oliver R."/>
        </authorList>
    </citation>
    <scope>NUCLEOTIDE SEQUENCE [LARGE SCALE GENOMIC DNA]</scope>
    <source>
        <strain evidence="2">ATCC 18683 / 1980 / Ss-1</strain>
    </source>
</reference>
<dbReference type="OrthoDB" id="10472642at2759"/>
<organism evidence="1 2">
    <name type="scientific">Sclerotinia sclerotiorum (strain ATCC 18683 / 1980 / Ss-1)</name>
    <name type="common">White mold</name>
    <name type="synonym">Whetzelinia sclerotiorum</name>
    <dbReference type="NCBI Taxonomy" id="665079"/>
    <lineage>
        <taxon>Eukaryota</taxon>
        <taxon>Fungi</taxon>
        <taxon>Dikarya</taxon>
        <taxon>Ascomycota</taxon>
        <taxon>Pezizomycotina</taxon>
        <taxon>Leotiomycetes</taxon>
        <taxon>Helotiales</taxon>
        <taxon>Sclerotiniaceae</taxon>
        <taxon>Sclerotinia</taxon>
    </lineage>
</organism>
<proteinExistence type="predicted"/>
<evidence type="ECO:0000313" key="1">
    <source>
        <dbReference type="EMBL" id="APA07707.1"/>
    </source>
</evidence>
<protein>
    <submittedName>
        <fullName evidence="1">Uncharacterized protein</fullName>
    </submittedName>
</protein>
<dbReference type="KEGG" id="ssl:SS1G_00737"/>
<sequence>MSLPHALGIIRNFIGGRIVSGLDDIQNRGLTLLVDEHQTDAQSPPLNEGLLLARRYYTY</sequence>
<name>A0A1D9PYD2_SCLS1</name>
<dbReference type="AlphaFoldDB" id="A0A1D9PYD2"/>
<gene>
    <name evidence="1" type="ORF">sscle_03g024770</name>
</gene>
<dbReference type="VEuPathDB" id="FungiDB:sscle_03g024770"/>
<accession>A0A1D9PYD2</accession>
<evidence type="ECO:0000313" key="2">
    <source>
        <dbReference type="Proteomes" id="UP000177798"/>
    </source>
</evidence>
<dbReference type="RefSeq" id="XP_001598648.1">
    <property type="nucleotide sequence ID" value="XM_001598598.1"/>
</dbReference>
<dbReference type="EMBL" id="CP017816">
    <property type="protein sequence ID" value="APA07707.1"/>
    <property type="molecule type" value="Genomic_DNA"/>
</dbReference>